<sequence>MNHSMRAMVLKERGGGLELLNLPWPEAGEGQLLIQV</sequence>
<dbReference type="InterPro" id="IPR011032">
    <property type="entry name" value="GroES-like_sf"/>
</dbReference>
<feature type="non-terminal residue" evidence="1">
    <location>
        <position position="36"/>
    </location>
</feature>
<reference evidence="1" key="1">
    <citation type="submission" date="2018-06" db="EMBL/GenBank/DDBJ databases">
        <authorList>
            <person name="Zhirakovskaya E."/>
        </authorList>
    </citation>
    <scope>NUCLEOTIDE SEQUENCE</scope>
</reference>
<evidence type="ECO:0000313" key="1">
    <source>
        <dbReference type="EMBL" id="VAW41070.1"/>
    </source>
</evidence>
<protein>
    <recommendedName>
        <fullName evidence="2">Quinone oxidoreductase</fullName>
    </recommendedName>
</protein>
<dbReference type="AlphaFoldDB" id="A0A3B0VKL2"/>
<proteinExistence type="predicted"/>
<name>A0A3B0VKL2_9ZZZZ</name>
<evidence type="ECO:0008006" key="2">
    <source>
        <dbReference type="Google" id="ProtNLM"/>
    </source>
</evidence>
<dbReference type="SUPFAM" id="SSF50129">
    <property type="entry name" value="GroES-like"/>
    <property type="match status" value="1"/>
</dbReference>
<organism evidence="1">
    <name type="scientific">hydrothermal vent metagenome</name>
    <dbReference type="NCBI Taxonomy" id="652676"/>
    <lineage>
        <taxon>unclassified sequences</taxon>
        <taxon>metagenomes</taxon>
        <taxon>ecological metagenomes</taxon>
    </lineage>
</organism>
<accession>A0A3B0VKL2</accession>
<dbReference type="EMBL" id="UOEX01000367">
    <property type="protein sequence ID" value="VAW41070.1"/>
    <property type="molecule type" value="Genomic_DNA"/>
</dbReference>
<gene>
    <name evidence="1" type="ORF">MNBD_DELTA03-1250</name>
</gene>